<evidence type="ECO:0000256" key="1">
    <source>
        <dbReference type="SAM" id="Coils"/>
    </source>
</evidence>
<sequence>MTIATAKDSKARILQNFQQILADKKKIESKVETKEESAEKAKNKQLLEVASTYTIDSIVKGLADLQLDFGSITSGLSEKLKAESSKLDELKRAIEIEAQQLQELQQIRVVADALHILTQEHREKLTLLEQNAANQRELIEKDTTQKRKVWEKEQQEFEIAIQEEIALTTKERQREAADYHYELERTRKVETDEYEETKRKLERELQQSTREKEKNWVEREKVLSDNQAEFEANQKKAAGFEEELKQAYVKAKEEAIQEVSREAKVKADLVEKEWEGTKQGYELKAQSLQQTIERQTEQIAEISAQLQATMKQAQDLAMKAFASKA</sequence>
<name>A0A6J4MGM9_9CYAN</name>
<gene>
    <name evidence="2" type="ORF">AVDCRST_MAG84-3340</name>
</gene>
<feature type="coiled-coil region" evidence="1">
    <location>
        <begin position="187"/>
        <end position="214"/>
    </location>
</feature>
<dbReference type="AlphaFoldDB" id="A0A6J4MGM9"/>
<accession>A0A6J4MGM9</accession>
<proteinExistence type="predicted"/>
<keyword evidence="1" id="KW-0175">Coiled coil</keyword>
<feature type="coiled-coil region" evidence="1">
    <location>
        <begin position="278"/>
        <end position="312"/>
    </location>
</feature>
<reference evidence="2" key="1">
    <citation type="submission" date="2020-02" db="EMBL/GenBank/DDBJ databases">
        <authorList>
            <person name="Meier V. D."/>
        </authorList>
    </citation>
    <scope>NUCLEOTIDE SEQUENCE</scope>
    <source>
        <strain evidence="2">AVDCRST_MAG84</strain>
    </source>
</reference>
<evidence type="ECO:0000313" key="2">
    <source>
        <dbReference type="EMBL" id="CAA9358857.1"/>
    </source>
</evidence>
<dbReference type="EMBL" id="CADCTZ010000654">
    <property type="protein sequence ID" value="CAA9358857.1"/>
    <property type="molecule type" value="Genomic_DNA"/>
</dbReference>
<feature type="coiled-coil region" evidence="1">
    <location>
        <begin position="80"/>
        <end position="138"/>
    </location>
</feature>
<protein>
    <submittedName>
        <fullName evidence="2">Myosin heavy chain</fullName>
    </submittedName>
</protein>
<organism evidence="2">
    <name type="scientific">uncultured Microcoleus sp</name>
    <dbReference type="NCBI Taxonomy" id="259945"/>
    <lineage>
        <taxon>Bacteria</taxon>
        <taxon>Bacillati</taxon>
        <taxon>Cyanobacteriota</taxon>
        <taxon>Cyanophyceae</taxon>
        <taxon>Oscillatoriophycideae</taxon>
        <taxon>Oscillatoriales</taxon>
        <taxon>Microcoleaceae</taxon>
        <taxon>Microcoleus</taxon>
        <taxon>environmental samples</taxon>
    </lineage>
</organism>